<feature type="domain" description="LysM" evidence="3">
    <location>
        <begin position="115"/>
        <end position="159"/>
    </location>
</feature>
<feature type="chain" id="PRO_5016138972" evidence="2">
    <location>
        <begin position="25"/>
        <end position="160"/>
    </location>
</feature>
<dbReference type="PROSITE" id="PS51257">
    <property type="entry name" value="PROKAR_LIPOPROTEIN"/>
    <property type="match status" value="1"/>
</dbReference>
<evidence type="ECO:0000256" key="2">
    <source>
        <dbReference type="SAM" id="SignalP"/>
    </source>
</evidence>
<feature type="region of interest" description="Disordered" evidence="1">
    <location>
        <begin position="48"/>
        <end position="82"/>
    </location>
</feature>
<name>A0A2U8FGS0_9PAST</name>
<dbReference type="SUPFAM" id="SSF54106">
    <property type="entry name" value="LysM domain"/>
    <property type="match status" value="1"/>
</dbReference>
<evidence type="ECO:0000256" key="1">
    <source>
        <dbReference type="SAM" id="MobiDB-lite"/>
    </source>
</evidence>
<evidence type="ECO:0000313" key="4">
    <source>
        <dbReference type="EMBL" id="AWI50169.1"/>
    </source>
</evidence>
<dbReference type="EMBL" id="CP029206">
    <property type="protein sequence ID" value="AWI50169.1"/>
    <property type="molecule type" value="Genomic_DNA"/>
</dbReference>
<dbReference type="PROSITE" id="PS51782">
    <property type="entry name" value="LYSM"/>
    <property type="match status" value="1"/>
</dbReference>
<keyword evidence="2" id="KW-0732">Signal</keyword>
<dbReference type="InterPro" id="IPR036779">
    <property type="entry name" value="LysM_dom_sf"/>
</dbReference>
<feature type="signal peptide" evidence="2">
    <location>
        <begin position="1"/>
        <end position="24"/>
    </location>
</feature>
<proteinExistence type="predicted"/>
<dbReference type="Proteomes" id="UP000244920">
    <property type="component" value="Chromosome"/>
</dbReference>
<evidence type="ECO:0000313" key="5">
    <source>
        <dbReference type="Proteomes" id="UP000244920"/>
    </source>
</evidence>
<dbReference type="KEGG" id="apor:DDU33_01040"/>
<organism evidence="4 5">
    <name type="scientific">Actinobacillus porcitonsillarum</name>
    <dbReference type="NCBI Taxonomy" id="189834"/>
    <lineage>
        <taxon>Bacteria</taxon>
        <taxon>Pseudomonadati</taxon>
        <taxon>Pseudomonadota</taxon>
        <taxon>Gammaproteobacteria</taxon>
        <taxon>Pasteurellales</taxon>
        <taxon>Pasteurellaceae</taxon>
        <taxon>Actinobacillus</taxon>
    </lineage>
</organism>
<sequence length="160" mass="16915">MKKSFFLLPLVVAFTLAGCNSTNSSEVETASDAVNTANISGAWQPADIQPTSMPSSMNQPVSQPTYGASTTPSYNTSANSSYSNSTESIGNCQVIRDTSGTPVYAQMTKGCYTDSTYTVGAHDTLYLISFLSGTSPSQIASLNNISTTTKLKVGQLLRVR</sequence>
<keyword evidence="5" id="KW-1185">Reference proteome</keyword>
<dbReference type="SMART" id="SM00257">
    <property type="entry name" value="LysM"/>
    <property type="match status" value="1"/>
</dbReference>
<dbReference type="RefSeq" id="WP_005817985.1">
    <property type="nucleotide sequence ID" value="NZ_CP029206.1"/>
</dbReference>
<dbReference type="Pfam" id="PF01476">
    <property type="entry name" value="LysM"/>
    <property type="match status" value="1"/>
</dbReference>
<dbReference type="Gene3D" id="3.10.350.10">
    <property type="entry name" value="LysM domain"/>
    <property type="match status" value="1"/>
</dbReference>
<feature type="compositionally biased region" description="Polar residues" evidence="1">
    <location>
        <begin position="49"/>
        <end position="67"/>
    </location>
</feature>
<protein>
    <submittedName>
        <fullName evidence="4">LysM peptidoglycan-binding domain-containing protein</fullName>
    </submittedName>
</protein>
<feature type="compositionally biased region" description="Low complexity" evidence="1">
    <location>
        <begin position="68"/>
        <end position="82"/>
    </location>
</feature>
<gene>
    <name evidence="4" type="ORF">DDU33_01040</name>
</gene>
<reference evidence="5" key="1">
    <citation type="submission" date="2018-05" db="EMBL/GenBank/DDBJ databases">
        <title>Complete genome sequence of Actinobacillus porcitonsillarum reference strain 9953L55 (CCUG 46996).</title>
        <authorList>
            <person name="Dona V."/>
            <person name="Perreten V."/>
        </authorList>
    </citation>
    <scope>NUCLEOTIDE SEQUENCE [LARGE SCALE GENOMIC DNA]</scope>
    <source>
        <strain evidence="5">9953L55</strain>
    </source>
</reference>
<dbReference type="CDD" id="cd00118">
    <property type="entry name" value="LysM"/>
    <property type="match status" value="1"/>
</dbReference>
<dbReference type="AlphaFoldDB" id="A0A2U8FGS0"/>
<evidence type="ECO:0000259" key="3">
    <source>
        <dbReference type="PROSITE" id="PS51782"/>
    </source>
</evidence>
<accession>A0A2U8FGS0</accession>
<dbReference type="InterPro" id="IPR018392">
    <property type="entry name" value="LysM"/>
</dbReference>